<proteinExistence type="predicted"/>
<dbReference type="PROSITE" id="PS50531">
    <property type="entry name" value="HTH_IS21"/>
    <property type="match status" value="1"/>
</dbReference>
<evidence type="ECO:0000313" key="4">
    <source>
        <dbReference type="Proteomes" id="UP001333102"/>
    </source>
</evidence>
<dbReference type="InterPro" id="IPR047951">
    <property type="entry name" value="Transpos_ISL3"/>
</dbReference>
<feature type="compositionally biased region" description="Pro residues" evidence="1">
    <location>
        <begin position="255"/>
        <end position="269"/>
    </location>
</feature>
<dbReference type="Proteomes" id="UP001333102">
    <property type="component" value="Chromosome"/>
</dbReference>
<dbReference type="RefSeq" id="WP_324667991.1">
    <property type="nucleotide sequence ID" value="NZ_CP141614.1"/>
</dbReference>
<dbReference type="InterPro" id="IPR017894">
    <property type="entry name" value="HTH_IS21_transposase_type"/>
</dbReference>
<sequence length="533" mass="60799">MRFPFLPVDQYTIRLARVDDEVLVLVVGRRAARAACPDCGRWSRRLHSRRWRTVLDVPVGSRSVRLRLVVRRFFCTEPACPRTTFTEPFPHLVGRYARRTARLERLLGRLALAMSAEAGSPIARTLGIPVSPDTLVRLVMRIPLPPVPPVRVLAVDDWAWRKGHRYGTILCDLERRRPVDLLPDRSPETLAAWLSAHPGVQIVVRDRSEAYAQGIRRGAPDALQMADRWHLLKNLGEVLERYFQTLRLPPMEAAPSPPAAPVAPGPTPAATPRATPRRRALEQAARRQRRRERNDQVRALHAQGLGIREISRRLHLSRVTVRRYLTSSTVPGTGPRRRRPSQLDPYRSYILERWGQGCRNARALYRELRALGYPGGRSRVAEVVTALRRSVGLSKEAPPAVRSVTPRQLGRWPWQAPDRRSQAERAYLTSLAETDAHFARVWLLAEEFAQMVRQRRADTLAAWIDAVKQEKVRPLTGFAHRLEQDFQAVYAALRLPWSNGPTEGWIHKLKAIKRMMYGRAGLDLLRHRLLSCT</sequence>
<accession>A0ABZ1BMG5</accession>
<keyword evidence="4" id="KW-1185">Reference proteome</keyword>
<gene>
    <name evidence="3" type="ORF">VLY81_09875</name>
</gene>
<dbReference type="PANTHER" id="PTHR33498:SF1">
    <property type="entry name" value="TRANSPOSASE FOR INSERTION SEQUENCE ELEMENT IS1557"/>
    <property type="match status" value="1"/>
</dbReference>
<dbReference type="Pfam" id="PF02796">
    <property type="entry name" value="HTH_7"/>
    <property type="match status" value="1"/>
</dbReference>
<dbReference type="Pfam" id="PF01610">
    <property type="entry name" value="DDE_Tnp_ISL3"/>
    <property type="match status" value="2"/>
</dbReference>
<dbReference type="PANTHER" id="PTHR33498">
    <property type="entry name" value="TRANSPOSASE FOR INSERTION SEQUENCE ELEMENT IS1557"/>
    <property type="match status" value="1"/>
</dbReference>
<organism evidence="3 4">
    <name type="scientific">Geochorda subterranea</name>
    <dbReference type="NCBI Taxonomy" id="3109564"/>
    <lineage>
        <taxon>Bacteria</taxon>
        <taxon>Bacillati</taxon>
        <taxon>Bacillota</taxon>
        <taxon>Limnochordia</taxon>
        <taxon>Limnochordales</taxon>
        <taxon>Geochordaceae</taxon>
        <taxon>Geochorda</taxon>
    </lineage>
</organism>
<evidence type="ECO:0000259" key="2">
    <source>
        <dbReference type="PROSITE" id="PS50531"/>
    </source>
</evidence>
<name>A0ABZ1BMG5_9FIRM</name>
<feature type="domain" description="HTH IS21-type" evidence="2">
    <location>
        <begin position="292"/>
        <end position="354"/>
    </location>
</feature>
<dbReference type="InterPro" id="IPR006120">
    <property type="entry name" value="Resolvase_HTH_dom"/>
</dbReference>
<dbReference type="EMBL" id="CP141614">
    <property type="protein sequence ID" value="WRP13746.1"/>
    <property type="molecule type" value="Genomic_DNA"/>
</dbReference>
<feature type="region of interest" description="Disordered" evidence="1">
    <location>
        <begin position="253"/>
        <end position="297"/>
    </location>
</feature>
<reference evidence="4" key="1">
    <citation type="submission" date="2023-12" db="EMBL/GenBank/DDBJ databases">
        <title>Novel isolates from deep terrestrial aquifers shed light on the physiology and ecology of the class Limnochordia.</title>
        <authorList>
            <person name="Karnachuk O.V."/>
            <person name="Lukina A.P."/>
            <person name="Avakyan M.R."/>
            <person name="Kadnikov V."/>
            <person name="Begmatov S."/>
            <person name="Beletsky A.V."/>
            <person name="Mardanov A.V."/>
            <person name="Ravin N.V."/>
        </authorList>
    </citation>
    <scope>NUCLEOTIDE SEQUENCE [LARGE SCALE GENOMIC DNA]</scope>
    <source>
        <strain evidence="4">LN</strain>
    </source>
</reference>
<dbReference type="InterPro" id="IPR029261">
    <property type="entry name" value="Transposase_Znf"/>
</dbReference>
<dbReference type="Gene3D" id="1.10.10.60">
    <property type="entry name" value="Homeodomain-like"/>
    <property type="match status" value="1"/>
</dbReference>
<protein>
    <submittedName>
        <fullName evidence="3">ISL3 family transposase</fullName>
    </submittedName>
</protein>
<dbReference type="Pfam" id="PF14690">
    <property type="entry name" value="Zn_ribbon_ISL3"/>
    <property type="match status" value="1"/>
</dbReference>
<dbReference type="NCBIfam" id="NF033550">
    <property type="entry name" value="transpos_ISL3"/>
    <property type="match status" value="1"/>
</dbReference>
<evidence type="ECO:0000256" key="1">
    <source>
        <dbReference type="SAM" id="MobiDB-lite"/>
    </source>
</evidence>
<evidence type="ECO:0000313" key="3">
    <source>
        <dbReference type="EMBL" id="WRP13746.1"/>
    </source>
</evidence>
<dbReference type="InterPro" id="IPR002560">
    <property type="entry name" value="Transposase_DDE"/>
</dbReference>